<dbReference type="Proteomes" id="UP000032582">
    <property type="component" value="Unassembled WGS sequence"/>
</dbReference>
<dbReference type="GO" id="GO:1990961">
    <property type="term" value="P:xenobiotic detoxification by transmembrane export across the plasma membrane"/>
    <property type="evidence" value="ECO:0007669"/>
    <property type="project" value="InterPro"/>
</dbReference>
<proteinExistence type="inferred from homology"/>
<dbReference type="EMBL" id="JZSH01000167">
    <property type="protein sequence ID" value="KJF77291.1"/>
    <property type="molecule type" value="Genomic_DNA"/>
</dbReference>
<dbReference type="PANTHER" id="PTHR23502">
    <property type="entry name" value="MAJOR FACILITATOR SUPERFAMILY"/>
    <property type="match status" value="1"/>
</dbReference>
<feature type="transmembrane region" description="Helical" evidence="10">
    <location>
        <begin position="95"/>
        <end position="116"/>
    </location>
</feature>
<dbReference type="Pfam" id="PF07690">
    <property type="entry name" value="MFS_1"/>
    <property type="match status" value="1"/>
</dbReference>
<dbReference type="InterPro" id="IPR001958">
    <property type="entry name" value="Tet-R_TetA/multi-R_MdtG-like"/>
</dbReference>
<keyword evidence="6" id="KW-1003">Cell membrane</keyword>
<protein>
    <recommendedName>
        <fullName evidence="10">Bcr/CflA family efflux transporter</fullName>
    </recommendedName>
</protein>
<feature type="transmembrane region" description="Helical" evidence="10">
    <location>
        <begin position="206"/>
        <end position="226"/>
    </location>
</feature>
<dbReference type="PANTHER" id="PTHR23502:SF70">
    <property type="entry name" value="BCR_CFLA FAMILY EFFLUX TRANSPORTER"/>
    <property type="match status" value="1"/>
</dbReference>
<feature type="transmembrane region" description="Helical" evidence="10">
    <location>
        <begin position="69"/>
        <end position="89"/>
    </location>
</feature>
<dbReference type="InterPro" id="IPR004812">
    <property type="entry name" value="Efflux_drug-R_Bcr/CmlA"/>
</dbReference>
<feature type="transmembrane region" description="Helical" evidence="10">
    <location>
        <begin position="335"/>
        <end position="360"/>
    </location>
</feature>
<evidence type="ECO:0000256" key="10">
    <source>
        <dbReference type="RuleBase" id="RU365088"/>
    </source>
</evidence>
<comment type="subcellular location">
    <subcellularLocation>
        <location evidence="10">Cell inner membrane</location>
        <topology evidence="10">Multi-pass membrane protein</topology>
    </subcellularLocation>
    <subcellularLocation>
        <location evidence="2">Cell membrane</location>
        <topology evidence="2">Multi-pass membrane protein</topology>
    </subcellularLocation>
</comment>
<evidence type="ECO:0000313" key="13">
    <source>
        <dbReference type="Proteomes" id="UP000032582"/>
    </source>
</evidence>
<evidence type="ECO:0000256" key="8">
    <source>
        <dbReference type="ARBA" id="ARBA00022989"/>
    </source>
</evidence>
<evidence type="ECO:0000256" key="5">
    <source>
        <dbReference type="ARBA" id="ARBA00022448"/>
    </source>
</evidence>
<dbReference type="GO" id="GO:0005886">
    <property type="term" value="C:plasma membrane"/>
    <property type="evidence" value="ECO:0007669"/>
    <property type="project" value="UniProtKB-SubCell"/>
</dbReference>
<dbReference type="InterPro" id="IPR036259">
    <property type="entry name" value="MFS_trans_sf"/>
</dbReference>
<keyword evidence="7 10" id="KW-0812">Transmembrane</keyword>
<feature type="transmembrane region" description="Helical" evidence="10">
    <location>
        <begin position="128"/>
        <end position="150"/>
    </location>
</feature>
<comment type="similarity">
    <text evidence="3 10">Belongs to the major facilitator superfamily. Bcr/CmlA family.</text>
</comment>
<feature type="transmembrane region" description="Helical" evidence="10">
    <location>
        <begin position="366"/>
        <end position="383"/>
    </location>
</feature>
<dbReference type="NCBIfam" id="TIGR00710">
    <property type="entry name" value="efflux_Bcr_CflA"/>
    <property type="match status" value="1"/>
</dbReference>
<feature type="domain" description="Major facilitator superfamily (MFS) profile" evidence="11">
    <location>
        <begin position="4"/>
        <end position="387"/>
    </location>
</feature>
<accession>A0A0D8L832</accession>
<dbReference type="InterPro" id="IPR011701">
    <property type="entry name" value="MFS"/>
</dbReference>
<dbReference type="InterPro" id="IPR020846">
    <property type="entry name" value="MFS_dom"/>
</dbReference>
<keyword evidence="5 10" id="KW-0813">Transport</keyword>
<dbReference type="PROSITE" id="PS50850">
    <property type="entry name" value="MFS"/>
    <property type="match status" value="1"/>
</dbReference>
<dbReference type="SUPFAM" id="SSF103473">
    <property type="entry name" value="MFS general substrate transporter"/>
    <property type="match status" value="1"/>
</dbReference>
<feature type="transmembrane region" description="Helical" evidence="10">
    <location>
        <begin position="302"/>
        <end position="323"/>
    </location>
</feature>
<feature type="transmembrane region" description="Helical" evidence="10">
    <location>
        <begin position="238"/>
        <end position="259"/>
    </location>
</feature>
<feature type="transmembrane region" description="Helical" evidence="10">
    <location>
        <begin position="271"/>
        <end position="296"/>
    </location>
</feature>
<dbReference type="PRINTS" id="PR01035">
    <property type="entry name" value="TCRTETA"/>
</dbReference>
<comment type="caution">
    <text evidence="12">The sequence shown here is derived from an EMBL/GenBank/DDBJ whole genome shotgun (WGS) entry which is preliminary data.</text>
</comment>
<keyword evidence="8 10" id="KW-1133">Transmembrane helix</keyword>
<gene>
    <name evidence="12" type="ORF">UA45_13690</name>
</gene>
<keyword evidence="10" id="KW-0997">Cell inner membrane</keyword>
<name>A0A0D8L832_MORMO</name>
<evidence type="ECO:0000256" key="3">
    <source>
        <dbReference type="ARBA" id="ARBA00006236"/>
    </source>
</evidence>
<evidence type="ECO:0000259" key="11">
    <source>
        <dbReference type="PROSITE" id="PS50850"/>
    </source>
</evidence>
<dbReference type="InterPro" id="IPR005829">
    <property type="entry name" value="Sugar_transporter_CS"/>
</dbReference>
<evidence type="ECO:0000256" key="6">
    <source>
        <dbReference type="ARBA" id="ARBA00022475"/>
    </source>
</evidence>
<evidence type="ECO:0000313" key="12">
    <source>
        <dbReference type="EMBL" id="KJF77291.1"/>
    </source>
</evidence>
<dbReference type="CDD" id="cd17320">
    <property type="entry name" value="MFS_MdfA_MDR_like"/>
    <property type="match status" value="1"/>
</dbReference>
<reference evidence="12 13" key="1">
    <citation type="submission" date="2015-02" db="EMBL/GenBank/DDBJ databases">
        <title>Whole genome shotgun sequencing of cultured foodborne pathogen.</title>
        <authorList>
            <person name="Timme R."/>
            <person name="Allard M.W."/>
            <person name="Strain E."/>
            <person name="Evans P.S."/>
            <person name="Brown E."/>
        </authorList>
    </citation>
    <scope>NUCLEOTIDE SEQUENCE [LARGE SCALE GENOMIC DNA]</scope>
    <source>
        <strain evidence="12 13">GCSL-TSO-24</strain>
    </source>
</reference>
<dbReference type="Gene3D" id="1.20.1720.10">
    <property type="entry name" value="Multidrug resistance protein D"/>
    <property type="match status" value="1"/>
</dbReference>
<dbReference type="PATRIC" id="fig|582.24.peg.4331"/>
<evidence type="ECO:0000256" key="2">
    <source>
        <dbReference type="ARBA" id="ARBA00004651"/>
    </source>
</evidence>
<comment type="similarity">
    <text evidence="4">Belongs to the major facilitator superfamily. TCR/Tet family.</text>
</comment>
<evidence type="ECO:0000256" key="9">
    <source>
        <dbReference type="ARBA" id="ARBA00023136"/>
    </source>
</evidence>
<dbReference type="GO" id="GO:0042910">
    <property type="term" value="F:xenobiotic transmembrane transporter activity"/>
    <property type="evidence" value="ECO:0007669"/>
    <property type="project" value="InterPro"/>
</dbReference>
<evidence type="ECO:0000256" key="7">
    <source>
        <dbReference type="ARBA" id="ARBA00022692"/>
    </source>
</evidence>
<comment type="function">
    <text evidence="1">Resistance to tetracycline by an active tetracycline efflux. This is an energy-dependent process that decreases the accumulation of the antibiotic in whole cells. This protein functions as a metal-tetracycline/H(+) antiporter.</text>
</comment>
<organism evidence="12 13">
    <name type="scientific">Morganella morganii</name>
    <name type="common">Proteus morganii</name>
    <dbReference type="NCBI Taxonomy" id="582"/>
    <lineage>
        <taxon>Bacteria</taxon>
        <taxon>Pseudomonadati</taxon>
        <taxon>Pseudomonadota</taxon>
        <taxon>Gammaproteobacteria</taxon>
        <taxon>Enterobacterales</taxon>
        <taxon>Morganellaceae</taxon>
        <taxon>Morganella</taxon>
    </lineage>
</organism>
<evidence type="ECO:0000256" key="1">
    <source>
        <dbReference type="ARBA" id="ARBA00003279"/>
    </source>
</evidence>
<comment type="caution">
    <text evidence="10">Lacks conserved residue(s) required for the propagation of feature annotation.</text>
</comment>
<feature type="transmembrane region" description="Helical" evidence="10">
    <location>
        <begin position="42"/>
        <end position="62"/>
    </location>
</feature>
<sequence>MRNLLLLLLVIVLLGPLGIDLYLPAIPAIAKGLGSSESLIQSTISLFILVLGAGQLISGYLVDKFGRRPMAMAGMVLYIAGSLTAAFAVTPGMFIASRLIQGAGVCCTSVVAFTCVRDCFNGNEAARAFGFLNGTLNIVPALAPLLGGIMAEYYGWRVPFGFLALYAFILLILTAKYLPETRPESSARHKENPLKSLVSVLFNKRFLIFSLVNAGTMGMVLTYVSLAPVVLMGDAALSPLQFSVVFGANGFWIMGISMIANRVIRRAGRPVCLISGGILMVLGCIALALSPVLLSAQIQHHWLIYMLPVAAACAGLAFIMGPATSYALEPYSDNAGVASALVGFMQMAGGAVLTLVAIASPLPPKTALAVTMLCGALLAWNAYRVSKKEQRRT</sequence>
<dbReference type="AlphaFoldDB" id="A0A0D8L832"/>
<keyword evidence="9 10" id="KW-0472">Membrane</keyword>
<evidence type="ECO:0000256" key="4">
    <source>
        <dbReference type="ARBA" id="ARBA00007520"/>
    </source>
</evidence>
<feature type="transmembrane region" description="Helical" evidence="10">
    <location>
        <begin position="156"/>
        <end position="178"/>
    </location>
</feature>
<dbReference type="PROSITE" id="PS00216">
    <property type="entry name" value="SUGAR_TRANSPORT_1"/>
    <property type="match status" value="1"/>
</dbReference>